<dbReference type="Gene3D" id="1.10.565.10">
    <property type="entry name" value="Retinoid X Receptor"/>
    <property type="match status" value="1"/>
</dbReference>
<evidence type="ECO:0000256" key="4">
    <source>
        <dbReference type="ARBA" id="ARBA00022771"/>
    </source>
</evidence>
<dbReference type="InterPro" id="IPR035500">
    <property type="entry name" value="NHR-like_dom_sf"/>
</dbReference>
<dbReference type="Gene3D" id="3.80.10.10">
    <property type="entry name" value="Ribonuclease Inhibitor"/>
    <property type="match status" value="2"/>
</dbReference>
<dbReference type="Pfam" id="PF00104">
    <property type="entry name" value="Hormone_recep"/>
    <property type="match status" value="1"/>
</dbReference>
<dbReference type="InterPro" id="IPR006553">
    <property type="entry name" value="Leu-rich_rpt_Cys-con_subtyp"/>
</dbReference>
<dbReference type="Proteomes" id="UP000095280">
    <property type="component" value="Unplaced"/>
</dbReference>
<evidence type="ECO:0000256" key="1">
    <source>
        <dbReference type="ARBA" id="ARBA00004123"/>
    </source>
</evidence>
<keyword evidence="7" id="KW-0238">DNA-binding</keyword>
<comment type="subcellular location">
    <subcellularLocation>
        <location evidence="1">Nucleus</location>
    </subcellularLocation>
</comment>
<feature type="compositionally biased region" description="Low complexity" evidence="10">
    <location>
        <begin position="592"/>
        <end position="601"/>
    </location>
</feature>
<dbReference type="GO" id="GO:0005634">
    <property type="term" value="C:nucleus"/>
    <property type="evidence" value="ECO:0007669"/>
    <property type="project" value="UniProtKB-SubCell"/>
</dbReference>
<feature type="domain" description="NR LBD" evidence="11">
    <location>
        <begin position="1"/>
        <end position="226"/>
    </location>
</feature>
<evidence type="ECO:0000256" key="6">
    <source>
        <dbReference type="ARBA" id="ARBA00023015"/>
    </source>
</evidence>
<keyword evidence="12" id="KW-1185">Reference proteome</keyword>
<evidence type="ECO:0000259" key="11">
    <source>
        <dbReference type="PROSITE" id="PS51843"/>
    </source>
</evidence>
<dbReference type="SMART" id="SM00367">
    <property type="entry name" value="LRR_CC"/>
    <property type="match status" value="5"/>
</dbReference>
<evidence type="ECO:0000256" key="8">
    <source>
        <dbReference type="ARBA" id="ARBA00023163"/>
    </source>
</evidence>
<keyword evidence="9" id="KW-0675">Receptor</keyword>
<feature type="region of interest" description="Disordered" evidence="10">
    <location>
        <begin position="1282"/>
        <end position="1319"/>
    </location>
</feature>
<dbReference type="PROSITE" id="PS51843">
    <property type="entry name" value="NR_LBD"/>
    <property type="match status" value="1"/>
</dbReference>
<feature type="region of interest" description="Disordered" evidence="10">
    <location>
        <begin position="567"/>
        <end position="601"/>
    </location>
</feature>
<evidence type="ECO:0000256" key="9">
    <source>
        <dbReference type="ARBA" id="ARBA00023170"/>
    </source>
</evidence>
<dbReference type="InterPro" id="IPR001728">
    <property type="entry name" value="ThyrH_rcpt"/>
</dbReference>
<evidence type="ECO:0000256" key="5">
    <source>
        <dbReference type="ARBA" id="ARBA00022833"/>
    </source>
</evidence>
<reference evidence="13" key="1">
    <citation type="submission" date="2016-11" db="UniProtKB">
        <authorList>
            <consortium name="WormBaseParasite"/>
        </authorList>
    </citation>
    <scope>IDENTIFICATION</scope>
</reference>
<dbReference type="GO" id="GO:0008270">
    <property type="term" value="F:zinc ion binding"/>
    <property type="evidence" value="ECO:0007669"/>
    <property type="project" value="UniProtKB-KW"/>
</dbReference>
<dbReference type="InterPro" id="IPR001723">
    <property type="entry name" value="Nuclear_hrmn_rcpt"/>
</dbReference>
<dbReference type="SUPFAM" id="SSF52047">
    <property type="entry name" value="RNI-like"/>
    <property type="match status" value="2"/>
</dbReference>
<proteinExistence type="inferred from homology"/>
<dbReference type="PRINTS" id="PR00398">
    <property type="entry name" value="STRDHORMONER"/>
</dbReference>
<dbReference type="PRINTS" id="PR00546">
    <property type="entry name" value="THYROIDHORMR"/>
</dbReference>
<feature type="compositionally biased region" description="Acidic residues" evidence="10">
    <location>
        <begin position="1301"/>
        <end position="1319"/>
    </location>
</feature>
<dbReference type="GO" id="GO:0004879">
    <property type="term" value="F:nuclear receptor activity"/>
    <property type="evidence" value="ECO:0007669"/>
    <property type="project" value="InterPro"/>
</dbReference>
<evidence type="ECO:0000256" key="10">
    <source>
        <dbReference type="SAM" id="MobiDB-lite"/>
    </source>
</evidence>
<evidence type="ECO:0000256" key="2">
    <source>
        <dbReference type="ARBA" id="ARBA00008092"/>
    </source>
</evidence>
<dbReference type="SMART" id="SM00430">
    <property type="entry name" value="HOLI"/>
    <property type="match status" value="1"/>
</dbReference>
<organism evidence="12 13">
    <name type="scientific">Macrostomum lignano</name>
    <dbReference type="NCBI Taxonomy" id="282301"/>
    <lineage>
        <taxon>Eukaryota</taxon>
        <taxon>Metazoa</taxon>
        <taxon>Spiralia</taxon>
        <taxon>Lophotrochozoa</taxon>
        <taxon>Platyhelminthes</taxon>
        <taxon>Rhabditophora</taxon>
        <taxon>Macrostomorpha</taxon>
        <taxon>Macrostomida</taxon>
        <taxon>Macrostomidae</taxon>
        <taxon>Macrostomum</taxon>
    </lineage>
</organism>
<evidence type="ECO:0000256" key="7">
    <source>
        <dbReference type="ARBA" id="ARBA00023125"/>
    </source>
</evidence>
<keyword evidence="6" id="KW-0805">Transcription regulation</keyword>
<keyword evidence="5" id="KW-0862">Zinc</keyword>
<name>A0A1I8IH33_9PLAT</name>
<dbReference type="InterPro" id="IPR032675">
    <property type="entry name" value="LRR_dom_sf"/>
</dbReference>
<evidence type="ECO:0000313" key="13">
    <source>
        <dbReference type="WBParaSite" id="maker-uti_cns_0012460-snap-gene-0.2-mRNA-1"/>
    </source>
</evidence>
<dbReference type="SUPFAM" id="SSF48508">
    <property type="entry name" value="Nuclear receptor ligand-binding domain"/>
    <property type="match status" value="1"/>
</dbReference>
<dbReference type="PANTHER" id="PTHR45805:SF10">
    <property type="entry name" value="ECDYSONE-INDUCED PROTEIN 78C"/>
    <property type="match status" value="1"/>
</dbReference>
<evidence type="ECO:0000256" key="3">
    <source>
        <dbReference type="ARBA" id="ARBA00022723"/>
    </source>
</evidence>
<dbReference type="WBParaSite" id="maker-uti_cns_0012460-snap-gene-0.2-mRNA-1">
    <property type="protein sequence ID" value="maker-uti_cns_0012460-snap-gene-0.2-mRNA-1"/>
    <property type="gene ID" value="maker-uti_cns_0012460-snap-gene-0.2"/>
</dbReference>
<protein>
    <submittedName>
        <fullName evidence="13">NR LBD domain-containing protein</fullName>
    </submittedName>
</protein>
<keyword evidence="4" id="KW-0863">Zinc-finger</keyword>
<comment type="similarity">
    <text evidence="2">Belongs to the nuclear hormone receptor family. NR1 subfamily.</text>
</comment>
<accession>A0A1I8IH33</accession>
<dbReference type="GO" id="GO:0003677">
    <property type="term" value="F:DNA binding"/>
    <property type="evidence" value="ECO:0007669"/>
    <property type="project" value="UniProtKB-KW"/>
</dbReference>
<sequence>AAEGRDLRPDGLEEHRLGMHQALSHLLVPCIEQTVEFAKRVPGFAKFSQDDQLTLIKSSFMEIWLMQLSRCFAACQAGRLLLPGGLLVSQQELDFVWSPTLLTSMRDYLRALDSLQLTEREVALLCAVVLTRPDRPGLAGAEDVSAVHGRLLSSLGQELESPGDHQLTESDVARRKSRQPLGLGQLHCAMRQASSLSLSVHHCMHWYRENWHRSHLPPLYSEMFDIQKNNGAISQQSHQQQSLPRVSPGCHGYAVPDYRPEYLLVAMVMLCPITDPSISWLPWPWGLQLNFPVAMETLHAIATRISASGWPRMADISDSDEDDDSFADAAAAAAAAATARAPPPSLYSLCFAELADQARDHRGAASAPGLHNEDWRLAGQLLAHLSAAQPRAVRGRHLRDLAAGPGLTELDLTACCLLAPADLRAALPACPGLRRLRLAQCSQLVLDKRLLTDLPRLAPRLRCLELDQCDSLTGAALRCVLLSGRRRLRRLSAAACPLVCDSAFASLPAGGGRLRRVNLSGTRVTAAGLRDLCRFAGRHLRSLTATHLAELRPLFDCLAEISEATSVGEDERATEPIAMDRQADSAQPKPQSGGSSYHSCASESASSLADSDVADDSEADNFCRVGDGCGVSALHAAVTRGGAVIRSRRRMDGVGGVSAGCHQLISVPEVLASLRVNRVVAAAGARDDTLSPAWRVAGSRAGAVVAEEDPVATEQGRVAVLDDQQGQLQLLTILLNGDQRLAERAELLVGEATDGDMESRGRSMSCRNSGIRVTAEPVSMTNRHGWPLTCSCTVGPALPPAGCTAKIGSCAEASGGGAGNKLGKALARLLQASLEPKSGCQLGRLWSVVVLQNLGQLGQRLVGDLGSISPQCHNFEDAKDDEDQLIDCADEAEDEYSDEEDSGSDDEEPDAEQGLAELDLAFCTAWSSARESLLQLCALRGRCLRSLSLASSDGLTEADLAAVCSLCPGLVWLDLRCCRLQLAGIAEPLCRLVELRGLDLSELLLTEPVNLVFLGQLNQLHSLHLDGWEELADEQAGQLFASLMRLTRLRCLSLNWCPRLTPQACRAIGSELLELRHFACRCNLADGTDLEAVISGCRKLESVDLSFIKGSRLVTDRLMFSVAANLQQLVKLDVSFNPCVWPEVSGVGGVALQVLVPGEAAVTREGHGGSPDVSAREAQEELPELLCLDDLRDLQRSAPCGPDELTPPTSFVTDRGVSSVLAACPSLQEADFSGLKQITSRPFLPIIHDLPSWRRTLALLRLRLAERAARWRRRASVAAAACGGAGGERSPDGNSSYVGNDNDDSDDDGESSGGDEDFEELELPRRSRVFAPALRILRLLVSDLINEDCMREIVAVCRGSLVVYGYSADPLEPRWVTIHPGRQRVLESALLSADYCQVAFRRSETMTSCPLPPQFPNSHLNIPPFLRSHHPYTKWMINMIRGRSHHRLTTMVRERPELFQQIFQIADQPDLIGNDSRDSQSMFHRNAVLYLNPLSLAIYLKEEKSVEIILRSGVNHGHQKSFATDVFSRGVAGGDIVEILPVCVAIRREFYEAISSLSSVAPPFMKDGQALTLDISRPFELHYESKASQKVFKYRDTLHYGTETMKTRLNINISSLLESLITIRPEIWQPQVLDDDGFGQKISLFRRIARVAYYEDPECRKSHNLISALETLFKNRCFLELQPTPDTKAGFVARIQSLDPMIIMDQDCAIALLMGLYYRMHCKVKNGPMNSLADIIRRALTATKWRKTFLRLPVEHLQKIFSCLPENVALPTDSLLAIKTHISIINEKEQDSTINLTGAGRVPASELRSVGDDCALLRQQQQQQLFDAFDAVNSSPANSAY</sequence>
<keyword evidence="8" id="KW-0804">Transcription</keyword>
<dbReference type="InterPro" id="IPR000536">
    <property type="entry name" value="Nucl_hrmn_rcpt_lig-bd"/>
</dbReference>
<keyword evidence="3" id="KW-0479">Metal-binding</keyword>
<evidence type="ECO:0000313" key="12">
    <source>
        <dbReference type="Proteomes" id="UP000095280"/>
    </source>
</evidence>
<dbReference type="PANTHER" id="PTHR45805">
    <property type="entry name" value="NUCLEAR HORMONE RECEPTOR HR3-RELATED"/>
    <property type="match status" value="1"/>
</dbReference>